<dbReference type="InterPro" id="IPR013830">
    <property type="entry name" value="SGNH_hydro"/>
</dbReference>
<dbReference type="EMBL" id="JAUSTP010000009">
    <property type="protein sequence ID" value="MDQ0189621.1"/>
    <property type="molecule type" value="Genomic_DNA"/>
</dbReference>
<gene>
    <name evidence="4" type="ORF">J2S03_001466</name>
</gene>
<dbReference type="PANTHER" id="PTHR30383">
    <property type="entry name" value="THIOESTERASE 1/PROTEASE 1/LYSOPHOSPHOLIPASE L1"/>
    <property type="match status" value="1"/>
</dbReference>
<evidence type="ECO:0000256" key="2">
    <source>
        <dbReference type="SAM" id="SignalP"/>
    </source>
</evidence>
<evidence type="ECO:0000259" key="3">
    <source>
        <dbReference type="Pfam" id="PF13472"/>
    </source>
</evidence>
<dbReference type="InterPro" id="IPR051532">
    <property type="entry name" value="Ester_Hydrolysis_Enzymes"/>
</dbReference>
<dbReference type="Pfam" id="PF13472">
    <property type="entry name" value="Lipase_GDSL_2"/>
    <property type="match status" value="1"/>
</dbReference>
<evidence type="ECO:0000313" key="4">
    <source>
        <dbReference type="EMBL" id="MDQ0189621.1"/>
    </source>
</evidence>
<dbReference type="CDD" id="cd00229">
    <property type="entry name" value="SGNH_hydrolase"/>
    <property type="match status" value="1"/>
</dbReference>
<name>A0ABT9XH46_9BACL</name>
<proteinExistence type="predicted"/>
<dbReference type="RefSeq" id="WP_274454558.1">
    <property type="nucleotide sequence ID" value="NZ_CP067097.1"/>
</dbReference>
<organism evidence="4 5">
    <name type="scientific">Alicyclobacillus cycloheptanicus</name>
    <dbReference type="NCBI Taxonomy" id="1457"/>
    <lineage>
        <taxon>Bacteria</taxon>
        <taxon>Bacillati</taxon>
        <taxon>Bacillota</taxon>
        <taxon>Bacilli</taxon>
        <taxon>Bacillales</taxon>
        <taxon>Alicyclobacillaceae</taxon>
        <taxon>Alicyclobacillus</taxon>
    </lineage>
</organism>
<dbReference type="GO" id="GO:0004622">
    <property type="term" value="F:phosphatidylcholine lysophospholipase activity"/>
    <property type="evidence" value="ECO:0007669"/>
    <property type="project" value="UniProtKB-EC"/>
</dbReference>
<evidence type="ECO:0000313" key="5">
    <source>
        <dbReference type="Proteomes" id="UP001232973"/>
    </source>
</evidence>
<dbReference type="Gene3D" id="3.40.50.1110">
    <property type="entry name" value="SGNH hydrolase"/>
    <property type="match status" value="1"/>
</dbReference>
<dbReference type="SUPFAM" id="SSF52266">
    <property type="entry name" value="SGNH hydrolase"/>
    <property type="match status" value="1"/>
</dbReference>
<comment type="caution">
    <text evidence="4">The sequence shown here is derived from an EMBL/GenBank/DDBJ whole genome shotgun (WGS) entry which is preliminary data.</text>
</comment>
<feature type="region of interest" description="Disordered" evidence="1">
    <location>
        <begin position="26"/>
        <end position="54"/>
    </location>
</feature>
<dbReference type="Proteomes" id="UP001232973">
    <property type="component" value="Unassembled WGS sequence"/>
</dbReference>
<accession>A0ABT9XH46</accession>
<dbReference type="EC" id="3.1.2.-" evidence="4"/>
<reference evidence="4 5" key="1">
    <citation type="submission" date="2023-07" db="EMBL/GenBank/DDBJ databases">
        <title>Genomic Encyclopedia of Type Strains, Phase IV (KMG-IV): sequencing the most valuable type-strain genomes for metagenomic binning, comparative biology and taxonomic classification.</title>
        <authorList>
            <person name="Goeker M."/>
        </authorList>
    </citation>
    <scope>NUCLEOTIDE SEQUENCE [LARGE SCALE GENOMIC DNA]</scope>
    <source>
        <strain evidence="4 5">DSM 4006</strain>
    </source>
</reference>
<feature type="domain" description="SGNH hydrolase-type esterase" evidence="3">
    <location>
        <begin position="68"/>
        <end position="244"/>
    </location>
</feature>
<protein>
    <submittedName>
        <fullName evidence="4">Acyl-CoA thioesterase-1</fullName>
        <ecNumber evidence="4">3.1.1.5</ecNumber>
        <ecNumber evidence="4">3.1.2.-</ecNumber>
    </submittedName>
</protein>
<dbReference type="EC" id="3.1.1.5" evidence="4"/>
<evidence type="ECO:0000256" key="1">
    <source>
        <dbReference type="SAM" id="MobiDB-lite"/>
    </source>
</evidence>
<feature type="signal peptide" evidence="2">
    <location>
        <begin position="1"/>
        <end position="25"/>
    </location>
</feature>
<keyword evidence="5" id="KW-1185">Reference proteome</keyword>
<keyword evidence="2" id="KW-0732">Signal</keyword>
<dbReference type="InterPro" id="IPR036514">
    <property type="entry name" value="SGNH_hydro_sf"/>
</dbReference>
<sequence>MRKTKAAAWSVAGLAAILAAGMTTACGSTGSTPKDSPSTTVHQTASPASKPKPTTINLASLKNQTIIAVGGSAASGWGDSVKHYGYLGRGMNDLEKQSGVDFTFSNQSVGGWGPVQMQQRFPTLLKQYKPKVVIIAWGLLDDEAKHTPLPKLKAVIQQEISESLAAGADVWIVTPPTTGSTYGVHSNVQQEYVSTEIAAGQSFHSSRVIVFDLLTVMKAYLKSHNIDIKSLEYDSWHPNTAGHTLAGQLMADLILEAGHAKTGTLVNHLS</sequence>
<keyword evidence="4" id="KW-0378">Hydrolase</keyword>
<dbReference type="PROSITE" id="PS51257">
    <property type="entry name" value="PROKAR_LIPOPROTEIN"/>
    <property type="match status" value="1"/>
</dbReference>
<feature type="chain" id="PRO_5045684512" evidence="2">
    <location>
        <begin position="26"/>
        <end position="270"/>
    </location>
</feature>